<dbReference type="InterPro" id="IPR010737">
    <property type="entry name" value="4-carb_acid_sugar_kinase_N"/>
</dbReference>
<dbReference type="KEGG" id="ock:EXM22_13480"/>
<accession>A0A5C1QQR0</accession>
<dbReference type="Pfam" id="PF07005">
    <property type="entry name" value="SBD_N"/>
    <property type="match status" value="1"/>
</dbReference>
<dbReference type="GO" id="GO:0005524">
    <property type="term" value="F:ATP binding"/>
    <property type="evidence" value="ECO:0007669"/>
    <property type="project" value="UniProtKB-KW"/>
</dbReference>
<evidence type="ECO:0000256" key="2">
    <source>
        <dbReference type="ARBA" id="ARBA00022679"/>
    </source>
</evidence>
<dbReference type="Gene3D" id="3.40.980.20">
    <property type="entry name" value="Four-carbon acid sugar kinase, nucleotide binding domain"/>
    <property type="match status" value="1"/>
</dbReference>
<keyword evidence="6" id="KW-0119">Carbohydrate metabolism</keyword>
<dbReference type="InterPro" id="IPR042213">
    <property type="entry name" value="NBD_C_sf"/>
</dbReference>
<protein>
    <submittedName>
        <fullName evidence="9">Hydroxyacid dehydrogenase</fullName>
    </submittedName>
</protein>
<comment type="similarity">
    <text evidence="1">Belongs to the four-carbon acid sugar kinase family.</text>
</comment>
<evidence type="ECO:0000256" key="4">
    <source>
        <dbReference type="ARBA" id="ARBA00022777"/>
    </source>
</evidence>
<feature type="domain" description="Four-carbon acid sugar kinase nucleotide binding" evidence="8">
    <location>
        <begin position="304"/>
        <end position="472"/>
    </location>
</feature>
<dbReference type="GO" id="GO:0016301">
    <property type="term" value="F:kinase activity"/>
    <property type="evidence" value="ECO:0007669"/>
    <property type="project" value="UniProtKB-KW"/>
</dbReference>
<dbReference type="Gene3D" id="3.40.50.10840">
    <property type="entry name" value="Putative sugar-binding, N-terminal domain"/>
    <property type="match status" value="1"/>
</dbReference>
<keyword evidence="3" id="KW-0547">Nucleotide-binding</keyword>
<evidence type="ECO:0000256" key="3">
    <source>
        <dbReference type="ARBA" id="ARBA00022741"/>
    </source>
</evidence>
<evidence type="ECO:0000259" key="8">
    <source>
        <dbReference type="Pfam" id="PF17042"/>
    </source>
</evidence>
<reference evidence="9 10" key="1">
    <citation type="submission" date="2019-02" db="EMBL/GenBank/DDBJ databases">
        <title>Complete Genome Sequence and Methylome Analysis of free living Spirochaetas.</title>
        <authorList>
            <person name="Fomenkov A."/>
            <person name="Dubinina G."/>
            <person name="Leshcheva N."/>
            <person name="Mikheeva N."/>
            <person name="Grabovich M."/>
            <person name="Vincze T."/>
            <person name="Roberts R.J."/>
        </authorList>
    </citation>
    <scope>NUCLEOTIDE SEQUENCE [LARGE SCALE GENOMIC DNA]</scope>
    <source>
        <strain evidence="9 10">K2</strain>
    </source>
</reference>
<feature type="domain" description="Four-carbon acid sugar kinase N-terminal" evidence="7">
    <location>
        <begin position="43"/>
        <end position="278"/>
    </location>
</feature>
<keyword evidence="4" id="KW-0418">Kinase</keyword>
<sequence>MNHKKLNIKILESLPEYSLPQSERDKRWLAAVQNLRKTYEKVIILDDDPTGSQTVYDLPVYTGFDHQSLQNALNDISPTVYILTNSRSLSALKTEELHRRLGRDLKAMAPGELLVISRSDSTLRGHYPLETEALAAALEPEGLMDGEILIPFFPEGGRFTLKDIHYVREGEFLVPAAQTEFAKDSSFAFHSSDLKDYVQEKTQGKVLAKDVLSIPLELLRKGDLDSLRELLFTCTDYQRVIVNTISYEDLKVFFCAFSELASRGKRFIFRSAAAFVRVLAGLDARPFLTKKEMLSPVDDGRPGLVIAGSYVGKSRRQLQALFDSQLVEALPFNVRSALDQDSLEREISSLSVKLRESLLAGQTPCLYTDNPSGGFLSASESSEGLTDLEFSARISSSLVRIVRSLDIRPSFILSKGGITSHDMAVHALEIQRAEVLGQAAPGIPVWRCAEESRFPGIPYVIFPGNVGQDDTLLQVVRLFLLV</sequence>
<dbReference type="InterPro" id="IPR037051">
    <property type="entry name" value="4-carb_acid_sugar_kinase_N_sf"/>
</dbReference>
<dbReference type="Pfam" id="PF17042">
    <property type="entry name" value="NBD_C"/>
    <property type="match status" value="1"/>
</dbReference>
<evidence type="ECO:0000256" key="1">
    <source>
        <dbReference type="ARBA" id="ARBA00005715"/>
    </source>
</evidence>
<evidence type="ECO:0000259" key="7">
    <source>
        <dbReference type="Pfam" id="PF07005"/>
    </source>
</evidence>
<dbReference type="Proteomes" id="UP000324209">
    <property type="component" value="Chromosome"/>
</dbReference>
<dbReference type="InterPro" id="IPR031475">
    <property type="entry name" value="NBD_C"/>
</dbReference>
<dbReference type="AlphaFoldDB" id="A0A5C1QQR0"/>
<evidence type="ECO:0000313" key="10">
    <source>
        <dbReference type="Proteomes" id="UP000324209"/>
    </source>
</evidence>
<dbReference type="OrthoDB" id="153193at2"/>
<evidence type="ECO:0000256" key="6">
    <source>
        <dbReference type="ARBA" id="ARBA00023277"/>
    </source>
</evidence>
<organism evidence="9 10">
    <name type="scientific">Oceanispirochaeta crateris</name>
    <dbReference type="NCBI Taxonomy" id="2518645"/>
    <lineage>
        <taxon>Bacteria</taxon>
        <taxon>Pseudomonadati</taxon>
        <taxon>Spirochaetota</taxon>
        <taxon>Spirochaetia</taxon>
        <taxon>Spirochaetales</taxon>
        <taxon>Spirochaetaceae</taxon>
        <taxon>Oceanispirochaeta</taxon>
    </lineage>
</organism>
<evidence type="ECO:0000256" key="5">
    <source>
        <dbReference type="ARBA" id="ARBA00022840"/>
    </source>
</evidence>
<keyword evidence="10" id="KW-1185">Reference proteome</keyword>
<keyword evidence="2" id="KW-0808">Transferase</keyword>
<evidence type="ECO:0000313" key="9">
    <source>
        <dbReference type="EMBL" id="QEN08954.1"/>
    </source>
</evidence>
<name>A0A5C1QQR0_9SPIO</name>
<gene>
    <name evidence="9" type="ORF">EXM22_13480</name>
</gene>
<dbReference type="EMBL" id="CP036150">
    <property type="protein sequence ID" value="QEN08954.1"/>
    <property type="molecule type" value="Genomic_DNA"/>
</dbReference>
<proteinExistence type="inferred from homology"/>
<keyword evidence="5" id="KW-0067">ATP-binding</keyword>
<dbReference type="SUPFAM" id="SSF142764">
    <property type="entry name" value="YgbK-like"/>
    <property type="match status" value="1"/>
</dbReference>
<dbReference type="RefSeq" id="WP_149487033.1">
    <property type="nucleotide sequence ID" value="NZ_CP036150.1"/>
</dbReference>